<name>A0A934W1C6_9RHOB</name>
<comment type="subcellular location">
    <subcellularLocation>
        <location evidence="1">Cell membrane</location>
        <topology evidence="1">Multi-pass membrane protein</topology>
    </subcellularLocation>
</comment>
<comment type="caution">
    <text evidence="9">The sequence shown here is derived from an EMBL/GenBank/DDBJ whole genome shotgun (WGS) entry which is preliminary data.</text>
</comment>
<organism evidence="9 10">
    <name type="scientific">Paracoccus caeni</name>
    <dbReference type="NCBI Taxonomy" id="657651"/>
    <lineage>
        <taxon>Bacteria</taxon>
        <taxon>Pseudomonadati</taxon>
        <taxon>Pseudomonadota</taxon>
        <taxon>Alphaproteobacteria</taxon>
        <taxon>Rhodobacterales</taxon>
        <taxon>Paracoccaceae</taxon>
        <taxon>Paracoccus</taxon>
    </lineage>
</organism>
<dbReference type="GO" id="GO:0005886">
    <property type="term" value="C:plasma membrane"/>
    <property type="evidence" value="ECO:0007669"/>
    <property type="project" value="UniProtKB-SubCell"/>
</dbReference>
<keyword evidence="6 8" id="KW-1133">Transmembrane helix</keyword>
<dbReference type="AlphaFoldDB" id="A0A934W1C6"/>
<evidence type="ECO:0000256" key="6">
    <source>
        <dbReference type="ARBA" id="ARBA00022989"/>
    </source>
</evidence>
<evidence type="ECO:0000256" key="8">
    <source>
        <dbReference type="SAM" id="Phobius"/>
    </source>
</evidence>
<comment type="similarity">
    <text evidence="2">Belongs to the binding-protein-dependent transport system permease family. FecCD subfamily.</text>
</comment>
<feature type="transmembrane region" description="Helical" evidence="8">
    <location>
        <begin position="96"/>
        <end position="115"/>
    </location>
</feature>
<dbReference type="EMBL" id="JAEPRQ010000009">
    <property type="protein sequence ID" value="MBK4217875.1"/>
    <property type="molecule type" value="Genomic_DNA"/>
</dbReference>
<evidence type="ECO:0000313" key="9">
    <source>
        <dbReference type="EMBL" id="MBK4217875.1"/>
    </source>
</evidence>
<keyword evidence="5 8" id="KW-0812">Transmembrane</keyword>
<feature type="transmembrane region" description="Helical" evidence="8">
    <location>
        <begin position="121"/>
        <end position="142"/>
    </location>
</feature>
<evidence type="ECO:0000256" key="2">
    <source>
        <dbReference type="ARBA" id="ARBA00007935"/>
    </source>
</evidence>
<dbReference type="PANTHER" id="PTHR30472">
    <property type="entry name" value="FERRIC ENTEROBACTIN TRANSPORT SYSTEM PERMEASE PROTEIN"/>
    <property type="match status" value="1"/>
</dbReference>
<evidence type="ECO:0000256" key="5">
    <source>
        <dbReference type="ARBA" id="ARBA00022692"/>
    </source>
</evidence>
<dbReference type="GO" id="GO:0033214">
    <property type="term" value="P:siderophore-iron import into cell"/>
    <property type="evidence" value="ECO:0007669"/>
    <property type="project" value="TreeGrafter"/>
</dbReference>
<feature type="transmembrane region" description="Helical" evidence="8">
    <location>
        <begin position="199"/>
        <end position="218"/>
    </location>
</feature>
<keyword evidence="10" id="KW-1185">Reference proteome</keyword>
<feature type="transmembrane region" description="Helical" evidence="8">
    <location>
        <begin position="239"/>
        <end position="262"/>
    </location>
</feature>
<keyword evidence="4" id="KW-1003">Cell membrane</keyword>
<keyword evidence="7 8" id="KW-0472">Membrane</keyword>
<dbReference type="PANTHER" id="PTHR30472:SF25">
    <property type="entry name" value="ABC TRANSPORTER PERMEASE PROTEIN MJ0876-RELATED"/>
    <property type="match status" value="1"/>
</dbReference>
<keyword evidence="3" id="KW-0813">Transport</keyword>
<evidence type="ECO:0000256" key="1">
    <source>
        <dbReference type="ARBA" id="ARBA00004651"/>
    </source>
</evidence>
<protein>
    <submittedName>
        <fullName evidence="9">Iron ABC transporter permease</fullName>
    </submittedName>
</protein>
<evidence type="ECO:0000313" key="10">
    <source>
        <dbReference type="Proteomes" id="UP000640485"/>
    </source>
</evidence>
<dbReference type="Proteomes" id="UP000640485">
    <property type="component" value="Unassembled WGS sequence"/>
</dbReference>
<evidence type="ECO:0000256" key="7">
    <source>
        <dbReference type="ARBA" id="ARBA00023136"/>
    </source>
</evidence>
<feature type="transmembrane region" description="Helical" evidence="8">
    <location>
        <begin position="282"/>
        <end position="303"/>
    </location>
</feature>
<evidence type="ECO:0000256" key="3">
    <source>
        <dbReference type="ARBA" id="ARBA00022448"/>
    </source>
</evidence>
<feature type="transmembrane region" description="Helical" evidence="8">
    <location>
        <begin position="149"/>
        <end position="174"/>
    </location>
</feature>
<dbReference type="CDD" id="cd06550">
    <property type="entry name" value="TM_ABC_iron-siderophores_like"/>
    <property type="match status" value="1"/>
</dbReference>
<dbReference type="Pfam" id="PF01032">
    <property type="entry name" value="FecCD"/>
    <property type="match status" value="1"/>
</dbReference>
<accession>A0A934W1C6</accession>
<sequence length="338" mass="34862">MTPDDPKQRLILPFFLLTLLLILVCAVLTLTQGRFATGLADLPTALLDRAEVTDTGFAVRQLRLPRAVMAVLAGAALGVAGALMQAITRNPLADPGLTGVTAGAAFAVVLGFTLLGVSQAGLLVLGTVGGALSGALTFALAAQRGFNPAHLILAGVAVAAFCLSGINVLLLLGATSMNSAWFWLVGGLANRTWQDVGHLWPMVLPVLVLVWLTSRRLDLLLLDDDTSRGIGLHAGRWRLIFGLCSVVLTAGCVATCGPIGFIGLLAPHVARMGLGGAVSHRLLIPASALAGAAILSVADALAASRLIFPTEIPTGIPAILIGAGMFLLLFRNGLRVGR</sequence>
<reference evidence="9" key="1">
    <citation type="submission" date="2021-01" db="EMBL/GenBank/DDBJ databases">
        <title>Paracoccus amoyensis sp. nov., isolated from the surface seawater along the coast of Xiamen Island, China.</title>
        <authorList>
            <person name="Lyu L."/>
        </authorList>
    </citation>
    <scope>NUCLEOTIDE SEQUENCE</scope>
    <source>
        <strain evidence="9">MJ17</strain>
    </source>
</reference>
<dbReference type="InterPro" id="IPR037294">
    <property type="entry name" value="ABC_BtuC-like"/>
</dbReference>
<dbReference type="SUPFAM" id="SSF81345">
    <property type="entry name" value="ABC transporter involved in vitamin B12 uptake, BtuC"/>
    <property type="match status" value="1"/>
</dbReference>
<dbReference type="InterPro" id="IPR000522">
    <property type="entry name" value="ABC_transptr_permease_BtuC"/>
</dbReference>
<dbReference type="GO" id="GO:0022857">
    <property type="term" value="F:transmembrane transporter activity"/>
    <property type="evidence" value="ECO:0007669"/>
    <property type="project" value="InterPro"/>
</dbReference>
<evidence type="ECO:0000256" key="4">
    <source>
        <dbReference type="ARBA" id="ARBA00022475"/>
    </source>
</evidence>
<feature type="transmembrane region" description="Helical" evidence="8">
    <location>
        <begin position="64"/>
        <end position="84"/>
    </location>
</feature>
<feature type="transmembrane region" description="Helical" evidence="8">
    <location>
        <begin position="315"/>
        <end position="334"/>
    </location>
</feature>
<dbReference type="RefSeq" id="WP_200689035.1">
    <property type="nucleotide sequence ID" value="NZ_JAEPRQ010000009.1"/>
</dbReference>
<proteinExistence type="inferred from homology"/>
<dbReference type="Gene3D" id="1.10.3470.10">
    <property type="entry name" value="ABC transporter involved in vitamin B12 uptake, BtuC"/>
    <property type="match status" value="1"/>
</dbReference>
<gene>
    <name evidence="9" type="ORF">JJJ17_18220</name>
</gene>